<evidence type="ECO:0000313" key="1">
    <source>
        <dbReference type="EMBL" id="MBS2099403.1"/>
    </source>
</evidence>
<dbReference type="EMBL" id="JAGUCO010000010">
    <property type="protein sequence ID" value="MBS2099403.1"/>
    <property type="molecule type" value="Genomic_DNA"/>
</dbReference>
<keyword evidence="2" id="KW-1185">Reference proteome</keyword>
<accession>A0ABS5JX59</accession>
<dbReference type="Proteomes" id="UP000708576">
    <property type="component" value="Unassembled WGS sequence"/>
</dbReference>
<name>A0ABS5JX59_9BACT</name>
<protein>
    <submittedName>
        <fullName evidence="1">Uncharacterized protein</fullName>
    </submittedName>
</protein>
<proteinExistence type="predicted"/>
<sequence>MKNSSIITLLFILIIGSSTTFSQECKHLFERTAPMDSLYTVKADRLLTIQNGDTLKLVRIFYGNTHYNISIVKDDPSKQLSMRILDGKAKKVILDGNKNGSNEEVDIFSDFSQRVIIEISALEGSSKNSSDCIALTIRSYKDYAKKNESTIPAPPAINWE</sequence>
<comment type="caution">
    <text evidence="1">The sequence shown here is derived from an EMBL/GenBank/DDBJ whole genome shotgun (WGS) entry which is preliminary data.</text>
</comment>
<reference evidence="1 2" key="1">
    <citation type="journal article" date="2015" name="Int. J. Syst. Evol. Microbiol.">
        <title>Carboxylicivirga linearis sp. nov., isolated from a sea cucumber culture pond.</title>
        <authorList>
            <person name="Wang F.Q."/>
            <person name="Zhou Y.X."/>
            <person name="Lin X.Z."/>
            <person name="Chen G.J."/>
            <person name="Du Z.J."/>
        </authorList>
    </citation>
    <scope>NUCLEOTIDE SEQUENCE [LARGE SCALE GENOMIC DNA]</scope>
    <source>
        <strain evidence="1 2">FB218</strain>
    </source>
</reference>
<gene>
    <name evidence="1" type="ORF">KEM10_14000</name>
</gene>
<dbReference type="RefSeq" id="WP_212216644.1">
    <property type="nucleotide sequence ID" value="NZ_JAGUCO010000010.1"/>
</dbReference>
<organism evidence="1 2">
    <name type="scientific">Carboxylicivirga linearis</name>
    <dbReference type="NCBI Taxonomy" id="1628157"/>
    <lineage>
        <taxon>Bacteria</taxon>
        <taxon>Pseudomonadati</taxon>
        <taxon>Bacteroidota</taxon>
        <taxon>Bacteroidia</taxon>
        <taxon>Marinilabiliales</taxon>
        <taxon>Marinilabiliaceae</taxon>
        <taxon>Carboxylicivirga</taxon>
    </lineage>
</organism>
<evidence type="ECO:0000313" key="2">
    <source>
        <dbReference type="Proteomes" id="UP000708576"/>
    </source>
</evidence>